<protein>
    <submittedName>
        <fullName evidence="2">GIY-YIG nuclease family protein</fullName>
    </submittedName>
</protein>
<reference evidence="2 3" key="1">
    <citation type="journal article" date="2020" name="ISME J.">
        <title>Comparative genomics reveals insights into cyanobacterial evolution and habitat adaptation.</title>
        <authorList>
            <person name="Chen M.Y."/>
            <person name="Teng W.K."/>
            <person name="Zhao L."/>
            <person name="Hu C.X."/>
            <person name="Zhou Y.K."/>
            <person name="Han B.P."/>
            <person name="Song L.R."/>
            <person name="Shu W.S."/>
        </authorList>
    </citation>
    <scope>NUCLEOTIDE SEQUENCE [LARGE SCALE GENOMIC DNA]</scope>
    <source>
        <strain evidence="2 3">FACHB-1040</strain>
    </source>
</reference>
<comment type="caution">
    <text evidence="2">The sequence shown here is derived from an EMBL/GenBank/DDBJ whole genome shotgun (WGS) entry which is preliminary data.</text>
</comment>
<dbReference type="InterPro" id="IPR018306">
    <property type="entry name" value="Phage_T5_Orf172_DNA-bd"/>
</dbReference>
<gene>
    <name evidence="2" type="ORF">H6F99_03850</name>
</gene>
<evidence type="ECO:0000259" key="1">
    <source>
        <dbReference type="Pfam" id="PF10544"/>
    </source>
</evidence>
<evidence type="ECO:0000313" key="2">
    <source>
        <dbReference type="EMBL" id="MBD2277486.1"/>
    </source>
</evidence>
<accession>A0ABR8BSA2</accession>
<feature type="domain" description="Bacteriophage T5 Orf172 DNA-binding" evidence="1">
    <location>
        <begin position="7"/>
        <end position="96"/>
    </location>
</feature>
<dbReference type="EMBL" id="JACJQT010000006">
    <property type="protein sequence ID" value="MBD2277486.1"/>
    <property type="molecule type" value="Genomic_DNA"/>
</dbReference>
<dbReference type="Proteomes" id="UP000606721">
    <property type="component" value="Unassembled WGS sequence"/>
</dbReference>
<sequence>METQIVLYIYSFPSYLREQPPVKIGRTSGSIETDPTELAWQRIRSQVKTSHPEEPKLLGAVRVPGQWVETTVHSQLKDKGYHISEAPGIEWFKFPNQKEFQNFLDMLYLALIIGDFSELGGGRTDVKGDSFASILSAFGVRKLNGSAFKNEITLVKVLNDELSQLYPGFPQWFNKTMNSSETVFNVAYRNGEAIGVAIWKPKGNGIGDILHTLPFG</sequence>
<dbReference type="RefSeq" id="WP_190382296.1">
    <property type="nucleotide sequence ID" value="NZ_JACJQT010000006.1"/>
</dbReference>
<proteinExistence type="predicted"/>
<keyword evidence="3" id="KW-1185">Reference proteome</keyword>
<evidence type="ECO:0000313" key="3">
    <source>
        <dbReference type="Proteomes" id="UP000606721"/>
    </source>
</evidence>
<name>A0ABR8BSA2_APHFL</name>
<dbReference type="Pfam" id="PF10544">
    <property type="entry name" value="T5orf172"/>
    <property type="match status" value="1"/>
</dbReference>
<organism evidence="2 3">
    <name type="scientific">Aphanizomenon flos-aquae FACHB-1040</name>
    <dbReference type="NCBI Taxonomy" id="2692887"/>
    <lineage>
        <taxon>Bacteria</taxon>
        <taxon>Bacillati</taxon>
        <taxon>Cyanobacteriota</taxon>
        <taxon>Cyanophyceae</taxon>
        <taxon>Nostocales</taxon>
        <taxon>Aphanizomenonaceae</taxon>
        <taxon>Aphanizomenon</taxon>
    </lineage>
</organism>